<organism evidence="6 7">
    <name type="scientific">Geothrix edaphica</name>
    <dbReference type="NCBI Taxonomy" id="2927976"/>
    <lineage>
        <taxon>Bacteria</taxon>
        <taxon>Pseudomonadati</taxon>
        <taxon>Acidobacteriota</taxon>
        <taxon>Holophagae</taxon>
        <taxon>Holophagales</taxon>
        <taxon>Holophagaceae</taxon>
        <taxon>Geothrix</taxon>
    </lineage>
</organism>
<dbReference type="Proteomes" id="UP001165044">
    <property type="component" value="Unassembled WGS sequence"/>
</dbReference>
<keyword evidence="2 4" id="KW-0238">DNA-binding</keyword>
<dbReference type="PANTHER" id="PTHR30055:SF234">
    <property type="entry name" value="HTH-TYPE TRANSCRIPTIONAL REGULATOR BETI"/>
    <property type="match status" value="1"/>
</dbReference>
<dbReference type="Gene3D" id="1.10.10.60">
    <property type="entry name" value="Homeodomain-like"/>
    <property type="match status" value="1"/>
</dbReference>
<sequence>MPSPARPRGPKPNRMDPDQILDAAQEVFARDGLRAASLRAIAKQAGCDPALIYYHFDSKEAMFTALLARRFPPILQDLERVAAPGDPRSTALRLWEVVRIYHRHLKDDPAIRSLIRGEIVRGAEGLSDLIEARIRPIVMAIRSILDQGIARGELRADLHTLLGTFFLARMHLEILDLLPTVLPRLMGLPHDQAVETGLQVWFDLYWRGVARDPLAPLPPLPGLAADPIPIKETRP</sequence>
<name>A0ABQ5PWK9_9BACT</name>
<dbReference type="Pfam" id="PF00440">
    <property type="entry name" value="TetR_N"/>
    <property type="match status" value="1"/>
</dbReference>
<dbReference type="SUPFAM" id="SSF46689">
    <property type="entry name" value="Homeodomain-like"/>
    <property type="match status" value="1"/>
</dbReference>
<feature type="DNA-binding region" description="H-T-H motif" evidence="4">
    <location>
        <begin position="37"/>
        <end position="56"/>
    </location>
</feature>
<gene>
    <name evidence="6" type="ORF">GETHED_12140</name>
</gene>
<dbReference type="InterPro" id="IPR009057">
    <property type="entry name" value="Homeodomain-like_sf"/>
</dbReference>
<accession>A0ABQ5PWK9</accession>
<dbReference type="InterPro" id="IPR050109">
    <property type="entry name" value="HTH-type_TetR-like_transc_reg"/>
</dbReference>
<keyword evidence="3" id="KW-0804">Transcription</keyword>
<comment type="caution">
    <text evidence="6">The sequence shown here is derived from an EMBL/GenBank/DDBJ whole genome shotgun (WGS) entry which is preliminary data.</text>
</comment>
<protein>
    <recommendedName>
        <fullName evidence="5">HTH tetR-type domain-containing protein</fullName>
    </recommendedName>
</protein>
<dbReference type="InterPro" id="IPR001647">
    <property type="entry name" value="HTH_TetR"/>
</dbReference>
<dbReference type="PRINTS" id="PR00455">
    <property type="entry name" value="HTHTETR"/>
</dbReference>
<evidence type="ECO:0000256" key="4">
    <source>
        <dbReference type="PROSITE-ProRule" id="PRU00335"/>
    </source>
</evidence>
<feature type="domain" description="HTH tetR-type" evidence="5">
    <location>
        <begin position="14"/>
        <end position="74"/>
    </location>
</feature>
<evidence type="ECO:0000256" key="1">
    <source>
        <dbReference type="ARBA" id="ARBA00023015"/>
    </source>
</evidence>
<dbReference type="InterPro" id="IPR036271">
    <property type="entry name" value="Tet_transcr_reg_TetR-rel_C_sf"/>
</dbReference>
<evidence type="ECO:0000313" key="7">
    <source>
        <dbReference type="Proteomes" id="UP001165044"/>
    </source>
</evidence>
<dbReference type="RefSeq" id="WP_285607525.1">
    <property type="nucleotide sequence ID" value="NZ_BSDC01000001.1"/>
</dbReference>
<evidence type="ECO:0000256" key="3">
    <source>
        <dbReference type="ARBA" id="ARBA00023163"/>
    </source>
</evidence>
<reference evidence="6" key="1">
    <citation type="journal article" date="2023" name="Antonie Van Leeuwenhoek">
        <title>Mesoterricola silvestris gen. nov., sp. nov., Mesoterricola sediminis sp. nov., Geothrix oryzae sp. nov., Geothrix edaphica sp. nov., Geothrix rubra sp. nov., and Geothrix limicola sp. nov., six novel members of Acidobacteriota isolated from soils.</title>
        <authorList>
            <person name="Itoh H."/>
            <person name="Sugisawa Y."/>
            <person name="Mise K."/>
            <person name="Xu Z."/>
            <person name="Kuniyasu M."/>
            <person name="Ushijima N."/>
            <person name="Kawano K."/>
            <person name="Kobayashi E."/>
            <person name="Shiratori Y."/>
            <person name="Masuda Y."/>
            <person name="Senoo K."/>
        </authorList>
    </citation>
    <scope>NUCLEOTIDE SEQUENCE</scope>
    <source>
        <strain evidence="6">Red802</strain>
    </source>
</reference>
<evidence type="ECO:0000256" key="2">
    <source>
        <dbReference type="ARBA" id="ARBA00023125"/>
    </source>
</evidence>
<keyword evidence="7" id="KW-1185">Reference proteome</keyword>
<proteinExistence type="predicted"/>
<dbReference type="PANTHER" id="PTHR30055">
    <property type="entry name" value="HTH-TYPE TRANSCRIPTIONAL REGULATOR RUTR"/>
    <property type="match status" value="1"/>
</dbReference>
<evidence type="ECO:0000313" key="6">
    <source>
        <dbReference type="EMBL" id="GLH66850.1"/>
    </source>
</evidence>
<dbReference type="PROSITE" id="PS50977">
    <property type="entry name" value="HTH_TETR_2"/>
    <property type="match status" value="1"/>
</dbReference>
<keyword evidence="1" id="KW-0805">Transcription regulation</keyword>
<evidence type="ECO:0000259" key="5">
    <source>
        <dbReference type="PROSITE" id="PS50977"/>
    </source>
</evidence>
<dbReference type="Gene3D" id="1.10.357.10">
    <property type="entry name" value="Tetracycline Repressor, domain 2"/>
    <property type="match status" value="1"/>
</dbReference>
<dbReference type="EMBL" id="BSDC01000001">
    <property type="protein sequence ID" value="GLH66850.1"/>
    <property type="molecule type" value="Genomic_DNA"/>
</dbReference>
<dbReference type="SUPFAM" id="SSF48498">
    <property type="entry name" value="Tetracyclin repressor-like, C-terminal domain"/>
    <property type="match status" value="1"/>
</dbReference>